<protein>
    <submittedName>
        <fullName evidence="2">Type I-B CRISPR-associated protein Cas5</fullName>
    </submittedName>
</protein>
<dbReference type="GO" id="GO:0043571">
    <property type="term" value="P:maintenance of CRISPR repeat elements"/>
    <property type="evidence" value="ECO:0007669"/>
    <property type="project" value="InterPro"/>
</dbReference>
<dbReference type="Proteomes" id="UP000188458">
    <property type="component" value="Unassembled WGS sequence"/>
</dbReference>
<dbReference type="RefSeq" id="WP_077428906.1">
    <property type="nucleotide sequence ID" value="NZ_MQAD01000005.1"/>
</dbReference>
<name>A0A1V3FU24_9BACL</name>
<sequence>MNVLIFDLYADFGHFRKIYSTSSPLTYSIIPPTAFYGMIGAIVGLEKEENTYLKYVNHHTVKFAVQLLHPVKKIRMGLNHINTKGNVWIPKHRREGARTQIRTEFLRFPKYRCYVHIEDSTLFNKLIDYVTFGKNVYTVSMGLSECLAKTEFVSIREFEEKKDEEATEIATAVPERKLNSLEIEFGKEYFKERLPIRMDHERIVDLYGEVLFEANGRTVKASVDSYWTDHQGTQIVFLN</sequence>
<dbReference type="InterPro" id="IPR021124">
    <property type="entry name" value="CRISPR-assoc_prot_Cas5"/>
</dbReference>
<dbReference type="Pfam" id="PF09704">
    <property type="entry name" value="Cas_Cas5d"/>
    <property type="match status" value="1"/>
</dbReference>
<gene>
    <name evidence="2" type="ORF">BO219_06595</name>
</gene>
<dbReference type="InterPro" id="IPR013421">
    <property type="entry name" value="CRISPR-assoc_prot_Cas5_HALMA"/>
</dbReference>
<evidence type="ECO:0000313" key="3">
    <source>
        <dbReference type="Proteomes" id="UP000188458"/>
    </source>
</evidence>
<comment type="caution">
    <text evidence="2">The sequence shown here is derived from an EMBL/GenBank/DDBJ whole genome shotgun (WGS) entry which is preliminary data.</text>
</comment>
<accession>A0A1V3FU24</accession>
<reference evidence="3" key="1">
    <citation type="submission" date="2016-11" db="EMBL/GenBank/DDBJ databases">
        <title>Draft genome sequence of Anoxybacillus sp. strain 103 isolated from the Qarvajar hot spring in Nagorno-Karabach.</title>
        <authorList>
            <person name="Hovhannisyan P."/>
            <person name="Panosyan H."/>
            <person name="Birkeland N.-K."/>
        </authorList>
    </citation>
    <scope>NUCLEOTIDE SEQUENCE [LARGE SCALE GENOMIC DNA]</scope>
    <source>
        <strain evidence="3">103</strain>
    </source>
</reference>
<organism evidence="2 3">
    <name type="scientific">Anoxybacillus kestanbolensis</name>
    <dbReference type="NCBI Taxonomy" id="227476"/>
    <lineage>
        <taxon>Bacteria</taxon>
        <taxon>Bacillati</taxon>
        <taxon>Bacillota</taxon>
        <taxon>Bacilli</taxon>
        <taxon>Bacillales</taxon>
        <taxon>Anoxybacillaceae</taxon>
        <taxon>Anoxybacillus</taxon>
    </lineage>
</organism>
<evidence type="ECO:0000256" key="1">
    <source>
        <dbReference type="ARBA" id="ARBA00023118"/>
    </source>
</evidence>
<keyword evidence="3" id="KW-1185">Reference proteome</keyword>
<proteinExistence type="predicted"/>
<evidence type="ECO:0000313" key="2">
    <source>
        <dbReference type="EMBL" id="OOE05044.1"/>
    </source>
</evidence>
<dbReference type="AlphaFoldDB" id="A0A1V3FU24"/>
<dbReference type="Gene3D" id="3.30.70.2660">
    <property type="match status" value="1"/>
</dbReference>
<keyword evidence="1" id="KW-0051">Antiviral defense</keyword>
<dbReference type="EMBL" id="MQAD01000005">
    <property type="protein sequence ID" value="OOE05044.1"/>
    <property type="molecule type" value="Genomic_DNA"/>
</dbReference>
<dbReference type="GO" id="GO:0051607">
    <property type="term" value="P:defense response to virus"/>
    <property type="evidence" value="ECO:0007669"/>
    <property type="project" value="UniProtKB-KW"/>
</dbReference>
<dbReference type="NCBIfam" id="TIGR02592">
    <property type="entry name" value="cas_Cas5h"/>
    <property type="match status" value="1"/>
</dbReference>
<dbReference type="NCBIfam" id="TIGR02593">
    <property type="entry name" value="CRISPR_cas5"/>
    <property type="match status" value="1"/>
</dbReference>
<dbReference type="InterPro" id="IPR013422">
    <property type="entry name" value="CRISPR-assoc_prot_Cas5_N"/>
</dbReference>